<keyword evidence="2" id="KW-1185">Reference proteome</keyword>
<evidence type="ECO:0000313" key="1">
    <source>
        <dbReference type="EMBL" id="MCY0967322.1"/>
    </source>
</evidence>
<sequence length="232" mass="26474">MKNSYFLPFLAGMVLALPGCGETITTNIEISQNGEPYLIPVQEFDGTVTWPEITENEVTATLEYLDGKIYWDQRSPERQAAVTELKDWVEYNDGVINGEQHPYIVVIPITSSHEIRPKKTGGRSGWRLMQLERCVENYYIGDTRMLIRRDNTPEVIDGVYHYNLYAPYNEMVSSLLLAYISDICISYDFSSGGAGENLEDTYVMKSNTLVIPADEIKQALDYWNIPHELPQE</sequence>
<dbReference type="RefSeq" id="WP_283175524.1">
    <property type="nucleotide sequence ID" value="NZ_JAPNOA010000059.1"/>
</dbReference>
<dbReference type="Proteomes" id="UP001150830">
    <property type="component" value="Unassembled WGS sequence"/>
</dbReference>
<name>A0A9X3EGU6_9GAMM</name>
<gene>
    <name evidence="1" type="ORF">OUO13_19250</name>
</gene>
<evidence type="ECO:0000313" key="2">
    <source>
        <dbReference type="Proteomes" id="UP001150830"/>
    </source>
</evidence>
<comment type="caution">
    <text evidence="1">The sequence shown here is derived from an EMBL/GenBank/DDBJ whole genome shotgun (WGS) entry which is preliminary data.</text>
</comment>
<accession>A0A9X3EGU6</accession>
<protein>
    <submittedName>
        <fullName evidence="1">Uncharacterized protein</fullName>
    </submittedName>
</protein>
<organism evidence="1 2">
    <name type="scientific">Parathalassolituus penaei</name>
    <dbReference type="NCBI Taxonomy" id="2997323"/>
    <lineage>
        <taxon>Bacteria</taxon>
        <taxon>Pseudomonadati</taxon>
        <taxon>Pseudomonadota</taxon>
        <taxon>Gammaproteobacteria</taxon>
        <taxon>Oceanospirillales</taxon>
        <taxon>Oceanospirillaceae</taxon>
        <taxon>Parathalassolituus</taxon>
    </lineage>
</organism>
<proteinExistence type="predicted"/>
<dbReference type="AlphaFoldDB" id="A0A9X3EGU6"/>
<dbReference type="EMBL" id="JAPNOA010000059">
    <property type="protein sequence ID" value="MCY0967322.1"/>
    <property type="molecule type" value="Genomic_DNA"/>
</dbReference>
<reference evidence="1" key="1">
    <citation type="submission" date="2022-11" db="EMBL/GenBank/DDBJ databases">
        <title>Parathalassolutuus dongxingensis gen. nov., sp. nov., a novel member of family Oceanospirillaceae isolated from a coastal shrimp pond in Guangxi, China.</title>
        <authorList>
            <person name="Chen H."/>
        </authorList>
    </citation>
    <scope>NUCLEOTIDE SEQUENCE</scope>
    <source>
        <strain evidence="1">G-43</strain>
    </source>
</reference>